<feature type="transmembrane region" description="Helical" evidence="6">
    <location>
        <begin position="217"/>
        <end position="234"/>
    </location>
</feature>
<keyword evidence="2" id="KW-1003">Cell membrane</keyword>
<feature type="transmembrane region" description="Helical" evidence="6">
    <location>
        <begin position="287"/>
        <end position="312"/>
    </location>
</feature>
<keyword evidence="5 6" id="KW-0472">Membrane</keyword>
<proteinExistence type="predicted"/>
<evidence type="ECO:0000256" key="1">
    <source>
        <dbReference type="ARBA" id="ARBA00004141"/>
    </source>
</evidence>
<comment type="caution">
    <text evidence="7">The sequence shown here is derived from an EMBL/GenBank/DDBJ whole genome shotgun (WGS) entry which is preliminary data.</text>
</comment>
<dbReference type="Pfam" id="PF01040">
    <property type="entry name" value="UbiA"/>
    <property type="match status" value="1"/>
</dbReference>
<dbReference type="PANTHER" id="PTHR42723:SF1">
    <property type="entry name" value="CHLOROPHYLL SYNTHASE, CHLOROPLASTIC"/>
    <property type="match status" value="1"/>
</dbReference>
<sequence>MNTIVINNSRMGIYLRLGRVSNLPTVWTNVLAGAIVASSITGRPLSILHTLLVMLAISAFYCAGMYLNDAFDREIDARERPGRPIPSGQISARAVFSIGFVLQLAGIAILSYYGTWAIVCGCALAATILLYNVWHKGNPLSPLIMGLCRALVYFAAAASAMVITGNMADENLFQAGSNLPLTSTVLVNTTFVLAALAIWAHVVGLTYAAKQESLNRLGSLWPLLILALPVLLYGSRSVTSWADGGLALLMLLALIVADVIAVRLLITRHIAGSVPKAVAQLIAATSLLDALVIAIAGGGVAAVAFCLCAFVMTRVLQRVIPGT</sequence>
<name>A0ABR6ZMP8_9BURK</name>
<evidence type="ECO:0000313" key="7">
    <source>
        <dbReference type="EMBL" id="MBC3917155.1"/>
    </source>
</evidence>
<reference evidence="7 8" key="1">
    <citation type="submission" date="2020-08" db="EMBL/GenBank/DDBJ databases">
        <title>Novel species isolated from subtropical streams in China.</title>
        <authorList>
            <person name="Lu H."/>
        </authorList>
    </citation>
    <scope>NUCLEOTIDE SEQUENCE [LARGE SCALE GENOMIC DNA]</scope>
    <source>
        <strain evidence="7 8">CY18W</strain>
    </source>
</reference>
<feature type="transmembrane region" description="Helical" evidence="6">
    <location>
        <begin position="116"/>
        <end position="134"/>
    </location>
</feature>
<dbReference type="InterPro" id="IPR044878">
    <property type="entry name" value="UbiA_sf"/>
</dbReference>
<evidence type="ECO:0000256" key="4">
    <source>
        <dbReference type="ARBA" id="ARBA00022989"/>
    </source>
</evidence>
<keyword evidence="8" id="KW-1185">Reference proteome</keyword>
<feature type="transmembrane region" description="Helical" evidence="6">
    <location>
        <begin position="20"/>
        <end position="41"/>
    </location>
</feature>
<dbReference type="Proteomes" id="UP000650424">
    <property type="component" value="Unassembled WGS sequence"/>
</dbReference>
<dbReference type="EMBL" id="JACOGF010000003">
    <property type="protein sequence ID" value="MBC3917155.1"/>
    <property type="molecule type" value="Genomic_DNA"/>
</dbReference>
<dbReference type="CDD" id="cd13964">
    <property type="entry name" value="PT_UbiA_1"/>
    <property type="match status" value="1"/>
</dbReference>
<keyword evidence="4 6" id="KW-1133">Transmembrane helix</keyword>
<feature type="transmembrane region" description="Helical" evidence="6">
    <location>
        <begin position="146"/>
        <end position="165"/>
    </location>
</feature>
<gene>
    <name evidence="7" type="ORF">H8L32_06685</name>
</gene>
<protein>
    <submittedName>
        <fullName evidence="7">UbiA family prenyltransferase</fullName>
    </submittedName>
</protein>
<evidence type="ECO:0000313" key="8">
    <source>
        <dbReference type="Proteomes" id="UP000650424"/>
    </source>
</evidence>
<evidence type="ECO:0000256" key="2">
    <source>
        <dbReference type="ARBA" id="ARBA00022475"/>
    </source>
</evidence>
<dbReference type="PANTHER" id="PTHR42723">
    <property type="entry name" value="CHLOROPHYLL SYNTHASE"/>
    <property type="match status" value="1"/>
</dbReference>
<keyword evidence="3 6" id="KW-0812">Transmembrane</keyword>
<feature type="transmembrane region" description="Helical" evidence="6">
    <location>
        <begin position="90"/>
        <end position="110"/>
    </location>
</feature>
<evidence type="ECO:0000256" key="5">
    <source>
        <dbReference type="ARBA" id="ARBA00023136"/>
    </source>
</evidence>
<organism evidence="7 8">
    <name type="scientific">Undibacterium hunanense</name>
    <dbReference type="NCBI Taxonomy" id="2762292"/>
    <lineage>
        <taxon>Bacteria</taxon>
        <taxon>Pseudomonadati</taxon>
        <taxon>Pseudomonadota</taxon>
        <taxon>Betaproteobacteria</taxon>
        <taxon>Burkholderiales</taxon>
        <taxon>Oxalobacteraceae</taxon>
        <taxon>Undibacterium</taxon>
    </lineage>
</organism>
<feature type="transmembrane region" description="Helical" evidence="6">
    <location>
        <begin position="246"/>
        <end position="266"/>
    </location>
</feature>
<dbReference type="Gene3D" id="1.10.357.140">
    <property type="entry name" value="UbiA prenyltransferase"/>
    <property type="match status" value="1"/>
</dbReference>
<evidence type="ECO:0000256" key="3">
    <source>
        <dbReference type="ARBA" id="ARBA00022692"/>
    </source>
</evidence>
<comment type="subcellular location">
    <subcellularLocation>
        <location evidence="1">Membrane</location>
        <topology evidence="1">Multi-pass membrane protein</topology>
    </subcellularLocation>
</comment>
<dbReference type="InterPro" id="IPR000537">
    <property type="entry name" value="UbiA_prenyltransferase"/>
</dbReference>
<evidence type="ECO:0000256" key="6">
    <source>
        <dbReference type="SAM" id="Phobius"/>
    </source>
</evidence>
<dbReference type="InterPro" id="IPR050475">
    <property type="entry name" value="Prenyltransferase_related"/>
</dbReference>
<feature type="transmembrane region" description="Helical" evidence="6">
    <location>
        <begin position="185"/>
        <end position="205"/>
    </location>
</feature>
<accession>A0ABR6ZMP8</accession>
<feature type="transmembrane region" description="Helical" evidence="6">
    <location>
        <begin position="47"/>
        <end position="69"/>
    </location>
</feature>